<evidence type="ECO:0000313" key="3">
    <source>
        <dbReference type="Proteomes" id="UP000507470"/>
    </source>
</evidence>
<name>A0A6J8D3Z8_MYTCO</name>
<evidence type="ECO:0000256" key="1">
    <source>
        <dbReference type="SAM" id="MobiDB-lite"/>
    </source>
</evidence>
<dbReference type="AlphaFoldDB" id="A0A6J8D3Z8"/>
<evidence type="ECO:0000313" key="2">
    <source>
        <dbReference type="EMBL" id="CAC5402845.1"/>
    </source>
</evidence>
<keyword evidence="3" id="KW-1185">Reference proteome</keyword>
<dbReference type="OrthoDB" id="6149021at2759"/>
<organism evidence="2 3">
    <name type="scientific">Mytilus coruscus</name>
    <name type="common">Sea mussel</name>
    <dbReference type="NCBI Taxonomy" id="42192"/>
    <lineage>
        <taxon>Eukaryota</taxon>
        <taxon>Metazoa</taxon>
        <taxon>Spiralia</taxon>
        <taxon>Lophotrochozoa</taxon>
        <taxon>Mollusca</taxon>
        <taxon>Bivalvia</taxon>
        <taxon>Autobranchia</taxon>
        <taxon>Pteriomorphia</taxon>
        <taxon>Mytilida</taxon>
        <taxon>Mytiloidea</taxon>
        <taxon>Mytilidae</taxon>
        <taxon>Mytilinae</taxon>
        <taxon>Mytilus</taxon>
    </lineage>
</organism>
<proteinExistence type="predicted"/>
<accession>A0A6J8D3Z8</accession>
<protein>
    <recommendedName>
        <fullName evidence="4">C3H1-type domain-containing protein</fullName>
    </recommendedName>
</protein>
<dbReference type="PANTHER" id="PTHR35558">
    <property type="entry name" value="SGNH_HYDRO DOMAIN-CONTAINING PROTEIN"/>
    <property type="match status" value="1"/>
</dbReference>
<gene>
    <name evidence="2" type="ORF">MCOR_36783</name>
</gene>
<evidence type="ECO:0008006" key="4">
    <source>
        <dbReference type="Google" id="ProtNLM"/>
    </source>
</evidence>
<feature type="compositionally biased region" description="Basic residues" evidence="1">
    <location>
        <begin position="1"/>
        <end position="10"/>
    </location>
</feature>
<sequence>MFRRSTRKRAAPSQRYNKAVSAAKKVTAPRSSVGSLQHLSESIVNVVFQCLELTQHICQGPTTTAPPVFSTPTPDTTGNTQLTTHQNFILQSTKGSDELGMHISIANKEKIANGEFIDLACLLQNTNIQNNSIKQTICFVQGELVLQQKQQQQKITNIDQWTDAFLVFISVYCLAHPEKFQELLKYTNNIRIAAKRCGSYSIGWKQYDEQFRLKISQNPTASWADIDLELWLMYISQNNNATESTVRSIYKCYAFNYNGSCTRFNCTYSHSCIRCFAAHPLVSCPRGMVNKYQGKMLGGTRPAFIARPRLQLRPQDNYSFRTHSCIQDQEIKDQLWVKGHTPVKVHVLEKYLTNYYNRHDAELLFTGFRDGFRLNYVGPRLSVWSKNLISAEMHKNETKMKLTEEVELGRMLGPFTEKPISTLRISPIGLVQ</sequence>
<dbReference type="Proteomes" id="UP000507470">
    <property type="component" value="Unassembled WGS sequence"/>
</dbReference>
<dbReference type="PANTHER" id="PTHR35558:SF1">
    <property type="entry name" value="ENDONUCLEASE_EXONUCLEASE_PHOSPHATASE DOMAIN-CONTAINING PROTEIN"/>
    <property type="match status" value="1"/>
</dbReference>
<dbReference type="EMBL" id="CACVKT020006653">
    <property type="protein sequence ID" value="CAC5402845.1"/>
    <property type="molecule type" value="Genomic_DNA"/>
</dbReference>
<feature type="region of interest" description="Disordered" evidence="1">
    <location>
        <begin position="1"/>
        <end position="23"/>
    </location>
</feature>
<reference evidence="2 3" key="1">
    <citation type="submission" date="2020-06" db="EMBL/GenBank/DDBJ databases">
        <authorList>
            <person name="Li R."/>
            <person name="Bekaert M."/>
        </authorList>
    </citation>
    <scope>NUCLEOTIDE SEQUENCE [LARGE SCALE GENOMIC DNA]</scope>
    <source>
        <strain evidence="3">wild</strain>
    </source>
</reference>